<keyword evidence="2" id="KW-0812">Transmembrane</keyword>
<feature type="region of interest" description="Disordered" evidence="1">
    <location>
        <begin position="226"/>
        <end position="249"/>
    </location>
</feature>
<keyword evidence="2" id="KW-0472">Membrane</keyword>
<feature type="transmembrane region" description="Helical" evidence="2">
    <location>
        <begin position="196"/>
        <end position="218"/>
    </location>
</feature>
<dbReference type="RefSeq" id="WP_083405925.1">
    <property type="nucleotide sequence ID" value="NZ_LT629971.1"/>
</dbReference>
<name>A0A1H6IUZ3_MYCRU</name>
<keyword evidence="4" id="KW-1185">Reference proteome</keyword>
<feature type="transmembrane region" description="Helical" evidence="2">
    <location>
        <begin position="17"/>
        <end position="36"/>
    </location>
</feature>
<dbReference type="EMBL" id="LT629971">
    <property type="protein sequence ID" value="SEH50260.1"/>
    <property type="molecule type" value="Genomic_DNA"/>
</dbReference>
<evidence type="ECO:0000256" key="2">
    <source>
        <dbReference type="SAM" id="Phobius"/>
    </source>
</evidence>
<sequence length="249" mass="25982">MTRHQARGFDVRALIRWWPLIVLPALIAAAAAYWSVSHQSPSYTAATRLAVVPLAQWDETFLGTSLVRDSGDAHSTAATTAELLDSPEPVGRAITVSAVPDTNIVEVTARSASPHEAEQVSRTFVDDVLADRWRTIAAELDARIAALSVTTPADPNSGEASARLQTLTLIRQAGADPTLRIVATGAAVEEPRLPTVVILALAALGGAVVGTLCAFVAVRLRARAPAVAAPARPPDEPAPPTVLTTDAAG</sequence>
<dbReference type="STRING" id="370526.SAMN04489835_0618"/>
<accession>A0A1H6IUZ3</accession>
<organism evidence="3 4">
    <name type="scientific">Mycolicibacterium rutilum</name>
    <name type="common">Mycobacterium rutilum</name>
    <dbReference type="NCBI Taxonomy" id="370526"/>
    <lineage>
        <taxon>Bacteria</taxon>
        <taxon>Bacillati</taxon>
        <taxon>Actinomycetota</taxon>
        <taxon>Actinomycetes</taxon>
        <taxon>Mycobacteriales</taxon>
        <taxon>Mycobacteriaceae</taxon>
        <taxon>Mycolicibacterium</taxon>
    </lineage>
</organism>
<dbReference type="AlphaFoldDB" id="A0A1H6IUZ3"/>
<evidence type="ECO:0000256" key="1">
    <source>
        <dbReference type="SAM" id="MobiDB-lite"/>
    </source>
</evidence>
<protein>
    <submittedName>
        <fullName evidence="3">Chain length determinant protein</fullName>
    </submittedName>
</protein>
<proteinExistence type="predicted"/>
<evidence type="ECO:0000313" key="3">
    <source>
        <dbReference type="EMBL" id="SEH50260.1"/>
    </source>
</evidence>
<dbReference type="Proteomes" id="UP000182915">
    <property type="component" value="Chromosome I"/>
</dbReference>
<gene>
    <name evidence="3" type="ORF">SAMN04489835_0618</name>
</gene>
<reference evidence="4" key="1">
    <citation type="submission" date="2016-10" db="EMBL/GenBank/DDBJ databases">
        <authorList>
            <person name="Varghese N."/>
            <person name="Submissions S."/>
        </authorList>
    </citation>
    <scope>NUCLEOTIDE SEQUENCE [LARGE SCALE GENOMIC DNA]</scope>
    <source>
        <strain evidence="4">DSM 45405</strain>
    </source>
</reference>
<evidence type="ECO:0000313" key="4">
    <source>
        <dbReference type="Proteomes" id="UP000182915"/>
    </source>
</evidence>
<keyword evidence="2" id="KW-1133">Transmembrane helix</keyword>
<dbReference type="OrthoDB" id="4160354at2"/>